<evidence type="ECO:0000256" key="1">
    <source>
        <dbReference type="SAM" id="MobiDB-lite"/>
    </source>
</evidence>
<organism evidence="2 3">
    <name type="scientific">Puccinia graminis f. sp. tritici</name>
    <dbReference type="NCBI Taxonomy" id="56615"/>
    <lineage>
        <taxon>Eukaryota</taxon>
        <taxon>Fungi</taxon>
        <taxon>Dikarya</taxon>
        <taxon>Basidiomycota</taxon>
        <taxon>Pucciniomycotina</taxon>
        <taxon>Pucciniomycetes</taxon>
        <taxon>Pucciniales</taxon>
        <taxon>Pucciniaceae</taxon>
        <taxon>Puccinia</taxon>
    </lineage>
</organism>
<dbReference type="AlphaFoldDB" id="A0A5B0RFL8"/>
<evidence type="ECO:0000313" key="3">
    <source>
        <dbReference type="Proteomes" id="UP000325313"/>
    </source>
</evidence>
<proteinExistence type="predicted"/>
<reference evidence="2 3" key="1">
    <citation type="submission" date="2019-05" db="EMBL/GenBank/DDBJ databases">
        <title>Emergence of the Ug99 lineage of the wheat stem rust pathogen through somatic hybridization.</title>
        <authorList>
            <person name="Li F."/>
            <person name="Upadhyaya N.M."/>
            <person name="Sperschneider J."/>
            <person name="Matny O."/>
            <person name="Nguyen-Phuc H."/>
            <person name="Mago R."/>
            <person name="Raley C."/>
            <person name="Miller M.E."/>
            <person name="Silverstein K.A.T."/>
            <person name="Henningsen E."/>
            <person name="Hirsch C.D."/>
            <person name="Visser B."/>
            <person name="Pretorius Z.A."/>
            <person name="Steffenson B.J."/>
            <person name="Schwessinger B."/>
            <person name="Dodds P.N."/>
            <person name="Figueroa M."/>
        </authorList>
    </citation>
    <scope>NUCLEOTIDE SEQUENCE [LARGE SCALE GENOMIC DNA]</scope>
    <source>
        <strain evidence="2 3">Ug99</strain>
    </source>
</reference>
<evidence type="ECO:0000313" key="2">
    <source>
        <dbReference type="EMBL" id="KAA1124626.1"/>
    </source>
</evidence>
<name>A0A5B0RFL8_PUCGR</name>
<accession>A0A5B0RFL8</accession>
<gene>
    <name evidence="2" type="ORF">PGTUg99_024388</name>
</gene>
<protein>
    <submittedName>
        <fullName evidence="2">Uncharacterized protein</fullName>
    </submittedName>
</protein>
<dbReference type="Proteomes" id="UP000325313">
    <property type="component" value="Unassembled WGS sequence"/>
</dbReference>
<comment type="caution">
    <text evidence="2">The sequence shown here is derived from an EMBL/GenBank/DDBJ whole genome shotgun (WGS) entry which is preliminary data.</text>
</comment>
<dbReference type="EMBL" id="VDEP01000203">
    <property type="protein sequence ID" value="KAA1124626.1"/>
    <property type="molecule type" value="Genomic_DNA"/>
</dbReference>
<feature type="region of interest" description="Disordered" evidence="1">
    <location>
        <begin position="1"/>
        <end position="32"/>
    </location>
</feature>
<sequence length="93" mass="9920">MCAPDPNSLPSASGGHHPSSLTRSNNRSDRQVTFAHHEEVCLATADKVVGSYDDRDSGASKVESLDILLTGAAVAIRKRILNPAPRAVFHRAT</sequence>